<dbReference type="RefSeq" id="WP_155173885.1">
    <property type="nucleotide sequence ID" value="NZ_SMLW01000602.1"/>
</dbReference>
<proteinExistence type="predicted"/>
<dbReference type="InterPro" id="IPR029058">
    <property type="entry name" value="AB_hydrolase_fold"/>
</dbReference>
<dbReference type="Gene3D" id="3.40.50.1820">
    <property type="entry name" value="alpha/beta hydrolase"/>
    <property type="match status" value="1"/>
</dbReference>
<dbReference type="InterPro" id="IPR050583">
    <property type="entry name" value="Mycobacterial_A85_antigen"/>
</dbReference>
<dbReference type="Pfam" id="PF00756">
    <property type="entry name" value="Esterase"/>
    <property type="match status" value="1"/>
</dbReference>
<feature type="non-terminal residue" evidence="1">
    <location>
        <position position="1"/>
    </location>
</feature>
<protein>
    <recommendedName>
        <fullName evidence="3">Esterase</fullName>
    </recommendedName>
</protein>
<dbReference type="InterPro" id="IPR000801">
    <property type="entry name" value="Esterase-like"/>
</dbReference>
<dbReference type="EMBL" id="SMLW01000602">
    <property type="protein sequence ID" value="MTI26876.1"/>
    <property type="molecule type" value="Genomic_DNA"/>
</dbReference>
<name>A0ABW9RT45_9BACT</name>
<reference evidence="1 2" key="1">
    <citation type="submission" date="2019-02" db="EMBL/GenBank/DDBJ databases">
        <authorList>
            <person name="Goldberg S.R."/>
            <person name="Haltli B.A."/>
            <person name="Correa H."/>
            <person name="Russell K.G."/>
        </authorList>
    </citation>
    <scope>NUCLEOTIDE SEQUENCE [LARGE SCALE GENOMIC DNA]</scope>
    <source>
        <strain evidence="1 2">JCM 16186</strain>
    </source>
</reference>
<dbReference type="Proteomes" id="UP000798808">
    <property type="component" value="Unassembled WGS sequence"/>
</dbReference>
<organism evidence="1 2">
    <name type="scientific">Fulvivirga kasyanovii</name>
    <dbReference type="NCBI Taxonomy" id="396812"/>
    <lineage>
        <taxon>Bacteria</taxon>
        <taxon>Pseudomonadati</taxon>
        <taxon>Bacteroidota</taxon>
        <taxon>Cytophagia</taxon>
        <taxon>Cytophagales</taxon>
        <taxon>Fulvivirgaceae</taxon>
        <taxon>Fulvivirga</taxon>
    </lineage>
</organism>
<evidence type="ECO:0000313" key="2">
    <source>
        <dbReference type="Proteomes" id="UP000798808"/>
    </source>
</evidence>
<gene>
    <name evidence="1" type="ORF">E1163_18110</name>
</gene>
<accession>A0ABW9RT45</accession>
<sequence length="400" mass="46005">LIFESSCTHAQTENLPQAPHAENAKGEPIIIGNKFEIYSEVLGEEKELYISLPPKYNEHVQSYPIVFSLEAEYLFEVTNTVTQYMASRSKMPESIVVGIANGEFDKRHEAGYKRWGGKPEEYIRFFRHELIPYLEQNYRVNSHRTIIGLSPSTGFLFEVFHSQPDLFHSYLALSAHLEWDRVTGSSLFDEVISKNNDPNHPKTVFYMGRAASDFSTFVHSEEKFDDALLKLKNYTPDRVRIKVDVMDNEEHYLMSLAGLRSGFEAIYPDDVWRNPGWAGWDKTIDYAHEHFKTYYDKLSSIYGFDIYPVENAHGYGFSLTGKIHGAEKFGTNQQVIQLAKLGISYFPNSVQLHLRLAEAYKEDGNIPLAIETSQKARKLAKEFKPEDLQAFNKKVEEIEN</sequence>
<comment type="caution">
    <text evidence="1">The sequence shown here is derived from an EMBL/GenBank/DDBJ whole genome shotgun (WGS) entry which is preliminary data.</text>
</comment>
<dbReference type="InterPro" id="IPR011990">
    <property type="entry name" value="TPR-like_helical_dom_sf"/>
</dbReference>
<keyword evidence="2" id="KW-1185">Reference proteome</keyword>
<dbReference type="SUPFAM" id="SSF48452">
    <property type="entry name" value="TPR-like"/>
    <property type="match status" value="1"/>
</dbReference>
<dbReference type="PANTHER" id="PTHR48098">
    <property type="entry name" value="ENTEROCHELIN ESTERASE-RELATED"/>
    <property type="match status" value="1"/>
</dbReference>
<dbReference type="SUPFAM" id="SSF53474">
    <property type="entry name" value="alpha/beta-Hydrolases"/>
    <property type="match status" value="1"/>
</dbReference>
<evidence type="ECO:0000313" key="1">
    <source>
        <dbReference type="EMBL" id="MTI26876.1"/>
    </source>
</evidence>
<dbReference type="PANTHER" id="PTHR48098:SF6">
    <property type="entry name" value="FERRI-BACILLIBACTIN ESTERASE BESA"/>
    <property type="match status" value="1"/>
</dbReference>
<evidence type="ECO:0008006" key="3">
    <source>
        <dbReference type="Google" id="ProtNLM"/>
    </source>
</evidence>